<feature type="domain" description="Purple acid phosphatase N-terminal" evidence="6">
    <location>
        <begin position="35"/>
        <end position="119"/>
    </location>
</feature>
<evidence type="ECO:0000256" key="3">
    <source>
        <dbReference type="RuleBase" id="RU361203"/>
    </source>
</evidence>
<feature type="signal peptide" evidence="3">
    <location>
        <begin position="1"/>
        <end position="17"/>
    </location>
</feature>
<feature type="domain" description="Calcineurin-like phosphoesterase" evidence="4">
    <location>
        <begin position="130"/>
        <end position="382"/>
    </location>
</feature>
<dbReference type="CDD" id="cd00839">
    <property type="entry name" value="MPP_PAPs"/>
    <property type="match status" value="1"/>
</dbReference>
<feature type="domain" description="Purple acid phosphatase C-terminal" evidence="5">
    <location>
        <begin position="403"/>
        <end position="464"/>
    </location>
</feature>
<organism evidence="7 8">
    <name type="scientific">Hyaloscypha bicolor E</name>
    <dbReference type="NCBI Taxonomy" id="1095630"/>
    <lineage>
        <taxon>Eukaryota</taxon>
        <taxon>Fungi</taxon>
        <taxon>Dikarya</taxon>
        <taxon>Ascomycota</taxon>
        <taxon>Pezizomycotina</taxon>
        <taxon>Leotiomycetes</taxon>
        <taxon>Helotiales</taxon>
        <taxon>Hyaloscyphaceae</taxon>
        <taxon>Hyaloscypha</taxon>
        <taxon>Hyaloscypha bicolor</taxon>
    </lineage>
</organism>
<dbReference type="Proteomes" id="UP000235371">
    <property type="component" value="Unassembled WGS sequence"/>
</dbReference>
<reference evidence="7 8" key="1">
    <citation type="submission" date="2016-04" db="EMBL/GenBank/DDBJ databases">
        <title>A degradative enzymes factory behind the ericoid mycorrhizal symbiosis.</title>
        <authorList>
            <consortium name="DOE Joint Genome Institute"/>
            <person name="Martino E."/>
            <person name="Morin E."/>
            <person name="Grelet G."/>
            <person name="Kuo A."/>
            <person name="Kohler A."/>
            <person name="Daghino S."/>
            <person name="Barry K."/>
            <person name="Choi C."/>
            <person name="Cichocki N."/>
            <person name="Clum A."/>
            <person name="Copeland A."/>
            <person name="Hainaut M."/>
            <person name="Haridas S."/>
            <person name="Labutti K."/>
            <person name="Lindquist E."/>
            <person name="Lipzen A."/>
            <person name="Khouja H.-R."/>
            <person name="Murat C."/>
            <person name="Ohm R."/>
            <person name="Olson A."/>
            <person name="Spatafora J."/>
            <person name="Veneault-Fourrey C."/>
            <person name="Henrissat B."/>
            <person name="Grigoriev I."/>
            <person name="Martin F."/>
            <person name="Perotto S."/>
        </authorList>
    </citation>
    <scope>NUCLEOTIDE SEQUENCE [LARGE SCALE GENOMIC DNA]</scope>
    <source>
        <strain evidence="7 8">E</strain>
    </source>
</reference>
<sequence length="480" mass="52629">MLFKTATVVALAATASCATILSEKRNSGCPDDQEPTQVRLAYHGDRGMSVSWNTKSKLAKPSVEFGTTMELGGTVSSSESITYPTSSTYNNHVVITGLQPNTRYHYQPYCSQRIYSFTTAKSVGDGDDFKFAMVGDMGTMGPDGLSTTVGKGAANPLKPGEKNSIDSLHDQKTSFDFVWHVGDIAYADSWVKEETGGYVTPLNLNDKGAEYDKILNEFYDEIEPITRDVPYMVGPGNHEANCDNGANLTLCLPGQLNFTGYRAHWNMPSDVSGGVENFWYSWNHGMVHFITFNTETDFPNAPDEPGGEGAEFAGPFAPSGAQLAWLAKDLAAVDRKKTPWVIAAGHRPWYVSTTECKECQAAFEPLLLKYGVDLVLHGHKHFYERESAINNFTASEIEKNPSAPWYIVNGAAGHYDGLDTPTFPLVPTSRKLIVEYGWSLFTVHNCTHLTTEFIASGNGSVLDTATLYKARTCDVTKDHP</sequence>
<dbReference type="OrthoDB" id="45007at2759"/>
<dbReference type="InterPro" id="IPR041792">
    <property type="entry name" value="MPP_PAP"/>
</dbReference>
<dbReference type="AlphaFoldDB" id="A0A2J6THN9"/>
<dbReference type="STRING" id="1095630.A0A2J6THN9"/>
<dbReference type="GeneID" id="36586014"/>
<keyword evidence="2" id="KW-0325">Glycoprotein</keyword>
<comment type="catalytic activity">
    <reaction evidence="3">
        <text>a phosphate monoester + H2O = an alcohol + phosphate</text>
        <dbReference type="Rhea" id="RHEA:15017"/>
        <dbReference type="ChEBI" id="CHEBI:15377"/>
        <dbReference type="ChEBI" id="CHEBI:30879"/>
        <dbReference type="ChEBI" id="CHEBI:43474"/>
        <dbReference type="ChEBI" id="CHEBI:67140"/>
        <dbReference type="EC" id="3.1.3.2"/>
    </reaction>
</comment>
<dbReference type="PANTHER" id="PTHR45867:SF3">
    <property type="entry name" value="ACID PHOSPHATASE TYPE 7"/>
    <property type="match status" value="1"/>
</dbReference>
<accession>A0A2J6THN9</accession>
<dbReference type="SUPFAM" id="SSF56300">
    <property type="entry name" value="Metallo-dependent phosphatases"/>
    <property type="match status" value="1"/>
</dbReference>
<dbReference type="Gene3D" id="3.60.21.10">
    <property type="match status" value="1"/>
</dbReference>
<dbReference type="InterPro" id="IPR008963">
    <property type="entry name" value="Purple_acid_Pase-like_N"/>
</dbReference>
<feature type="chain" id="PRO_5014207212" description="Purple acid phosphatase" evidence="3">
    <location>
        <begin position="18"/>
        <end position="480"/>
    </location>
</feature>
<dbReference type="Pfam" id="PF00149">
    <property type="entry name" value="Metallophos"/>
    <property type="match status" value="1"/>
</dbReference>
<name>A0A2J6THN9_9HELO</name>
<evidence type="ECO:0000313" key="7">
    <source>
        <dbReference type="EMBL" id="PMD62478.1"/>
    </source>
</evidence>
<keyword evidence="3" id="KW-0378">Hydrolase</keyword>
<dbReference type="Pfam" id="PF14008">
    <property type="entry name" value="Metallophos_C"/>
    <property type="match status" value="1"/>
</dbReference>
<protein>
    <recommendedName>
        <fullName evidence="3">Purple acid phosphatase</fullName>
        <ecNumber evidence="3">3.1.3.2</ecNumber>
    </recommendedName>
</protein>
<dbReference type="RefSeq" id="XP_024739382.1">
    <property type="nucleotide sequence ID" value="XM_024877937.1"/>
</dbReference>
<evidence type="ECO:0000259" key="6">
    <source>
        <dbReference type="Pfam" id="PF16656"/>
    </source>
</evidence>
<dbReference type="GO" id="GO:0003993">
    <property type="term" value="F:acid phosphatase activity"/>
    <property type="evidence" value="ECO:0007669"/>
    <property type="project" value="UniProtKB-EC"/>
</dbReference>
<dbReference type="InParanoid" id="A0A2J6THN9"/>
<dbReference type="PANTHER" id="PTHR45867">
    <property type="entry name" value="PURPLE ACID PHOSPHATASE"/>
    <property type="match status" value="1"/>
</dbReference>
<evidence type="ECO:0000259" key="5">
    <source>
        <dbReference type="Pfam" id="PF14008"/>
    </source>
</evidence>
<dbReference type="Pfam" id="PF16656">
    <property type="entry name" value="Pur_ac_phosph_N"/>
    <property type="match status" value="1"/>
</dbReference>
<dbReference type="InterPro" id="IPR029052">
    <property type="entry name" value="Metallo-depent_PP-like"/>
</dbReference>
<evidence type="ECO:0000256" key="2">
    <source>
        <dbReference type="ARBA" id="ARBA00023180"/>
    </source>
</evidence>
<dbReference type="InterPro" id="IPR015914">
    <property type="entry name" value="PAPs_N"/>
</dbReference>
<dbReference type="GO" id="GO:0046872">
    <property type="term" value="F:metal ion binding"/>
    <property type="evidence" value="ECO:0007669"/>
    <property type="project" value="InterPro"/>
</dbReference>
<gene>
    <name evidence="7" type="ORF">K444DRAFT_585646</name>
</gene>
<dbReference type="InterPro" id="IPR025733">
    <property type="entry name" value="PAPs_C"/>
</dbReference>
<keyword evidence="8" id="KW-1185">Reference proteome</keyword>
<comment type="similarity">
    <text evidence="3">Belongs to the metallophosphoesterase superfamily. Purple acid phosphatase family.</text>
</comment>
<dbReference type="EC" id="3.1.3.2" evidence="3"/>
<dbReference type="SUPFAM" id="SSF49363">
    <property type="entry name" value="Purple acid phosphatase, N-terminal domain"/>
    <property type="match status" value="1"/>
</dbReference>
<keyword evidence="1 3" id="KW-0732">Signal</keyword>
<proteinExistence type="inferred from homology"/>
<dbReference type="InterPro" id="IPR004843">
    <property type="entry name" value="Calcineurin-like_PHP"/>
</dbReference>
<dbReference type="Gene3D" id="2.60.40.380">
    <property type="entry name" value="Purple acid phosphatase-like, N-terminal"/>
    <property type="match status" value="1"/>
</dbReference>
<dbReference type="EMBL" id="KZ613783">
    <property type="protein sequence ID" value="PMD62478.1"/>
    <property type="molecule type" value="Genomic_DNA"/>
</dbReference>
<dbReference type="PROSITE" id="PS51257">
    <property type="entry name" value="PROKAR_LIPOPROTEIN"/>
    <property type="match status" value="1"/>
</dbReference>
<evidence type="ECO:0000256" key="1">
    <source>
        <dbReference type="ARBA" id="ARBA00022729"/>
    </source>
</evidence>
<evidence type="ECO:0000313" key="8">
    <source>
        <dbReference type="Proteomes" id="UP000235371"/>
    </source>
</evidence>
<evidence type="ECO:0000259" key="4">
    <source>
        <dbReference type="Pfam" id="PF00149"/>
    </source>
</evidence>